<feature type="compositionally biased region" description="Basic and acidic residues" evidence="1">
    <location>
        <begin position="217"/>
        <end position="226"/>
    </location>
</feature>
<comment type="caution">
    <text evidence="2">The sequence shown here is derived from an EMBL/GenBank/DDBJ whole genome shotgun (WGS) entry which is preliminary data.</text>
</comment>
<proteinExistence type="predicted"/>
<evidence type="ECO:0000313" key="2">
    <source>
        <dbReference type="EMBL" id="KAF8747161.1"/>
    </source>
</evidence>
<accession>A0A8H7I068</accession>
<protein>
    <submittedName>
        <fullName evidence="2">Uncharacterized protein</fullName>
    </submittedName>
</protein>
<organism evidence="2 3">
    <name type="scientific">Rhizoctonia solani</name>
    <dbReference type="NCBI Taxonomy" id="456999"/>
    <lineage>
        <taxon>Eukaryota</taxon>
        <taxon>Fungi</taxon>
        <taxon>Dikarya</taxon>
        <taxon>Basidiomycota</taxon>
        <taxon>Agaricomycotina</taxon>
        <taxon>Agaricomycetes</taxon>
        <taxon>Cantharellales</taxon>
        <taxon>Ceratobasidiaceae</taxon>
        <taxon>Rhizoctonia</taxon>
    </lineage>
</organism>
<gene>
    <name evidence="2" type="ORF">RHS01_11419</name>
</gene>
<feature type="compositionally biased region" description="Polar residues" evidence="1">
    <location>
        <begin position="268"/>
        <end position="279"/>
    </location>
</feature>
<dbReference type="EMBL" id="JACYCF010000074">
    <property type="protein sequence ID" value="KAF8747161.1"/>
    <property type="molecule type" value="Genomic_DNA"/>
</dbReference>
<evidence type="ECO:0000313" key="3">
    <source>
        <dbReference type="Proteomes" id="UP000614334"/>
    </source>
</evidence>
<feature type="region of interest" description="Disordered" evidence="1">
    <location>
        <begin position="217"/>
        <end position="279"/>
    </location>
</feature>
<name>A0A8H7I068_9AGAM</name>
<evidence type="ECO:0000256" key="1">
    <source>
        <dbReference type="SAM" id="MobiDB-lite"/>
    </source>
</evidence>
<dbReference type="AlphaFoldDB" id="A0A8H7I068"/>
<dbReference type="Proteomes" id="UP000614334">
    <property type="component" value="Unassembled WGS sequence"/>
</dbReference>
<reference evidence="2" key="1">
    <citation type="submission" date="2020-09" db="EMBL/GenBank/DDBJ databases">
        <title>Comparative genome analyses of four rice-infecting Rhizoctonia solani isolates reveal extensive enrichment of homogalacturonan modification genes.</title>
        <authorList>
            <person name="Lee D.-Y."/>
            <person name="Jeon J."/>
            <person name="Kim K.-T."/>
            <person name="Cheong K."/>
            <person name="Song H."/>
            <person name="Choi G."/>
            <person name="Ko J."/>
            <person name="Opiyo S.O."/>
            <person name="Zuo S."/>
            <person name="Madhav S."/>
            <person name="Lee Y.-H."/>
            <person name="Wang G.-L."/>
        </authorList>
    </citation>
    <scope>NUCLEOTIDE SEQUENCE</scope>
    <source>
        <strain evidence="2">AG1-IA B2</strain>
    </source>
</reference>
<sequence length="279" mass="31565">MGPRRAWRSGQITQSQRSQLKEWKSQQLELTGVAGATWDSNKDKQQVQQEIANSLILNIPDLIESIVWISINDVKRKALVDLYNWLMSEKPKGLQGEMLLSWNHYKDPAAEPLFFNRDGTRDVERESSFVSPPSIQANQATKILIFIMYNRHTQVTKFMLDLHKYKYVEYNGSMTDIERDQANVGTTAFKFDDGLGYNIFEPVLPQTKELATKIFSEDKTDSEASKNEAPTSYSCSAVVPRALKSQEGDTTSTQPTIKKAGSRKRKAPSSSTNKGFRAT</sequence>